<sequence length="744" mass="80518">MSVTRHAARSDQDDAEDLRDGVDVLAGRDLLHPRPLDGPVTVDLGGVDGEPVRGLAPLSRLDGRPPSTTDMDAAKIFAGPADPADRPRWRRRLARWRDEAAARVPPGGIPGPEPQPWAARCRTVFVAWLWDDRLYDWDLDRWEPERLLDHLDREFGGVDAVVLWHAYPVIGLDERNQFDFYDVPGLPEVVDRLHRRGVRVFLDYNPWDTATRRPPAGDAAAVRDTLDRLRADGLFLDTLREAAVELVATVGTHRVLESESRISVPAMRTHQLSWAQWFADSRVPGVLRAHWLDRRHVQHHTRRWNRDHSDELQSAWLNGCGVLLWDNVFGSWVGWNERDRAGHRRMRHVHRWFGDLLENGDWTPLVDLGPAADAAGIYASRFADAGRRLYLLVNRTGTDATVDLPEPAVDLFATGAPAGPAGRVTVPARGLGAALAGPPPAGAVPGPETAPAAGTAFPERPLRRLGSPAPRVPSTGRAGPAAGADRAVPDHGAAAAGRAVPATAGRAVPLPAGEHPLVLRFRRRETGMFSGAWWVDAWKPLAPDLHAVMEQDCVVTVPAGGTRVRTAPVTRGEYLEFLRDTGYRPAVPYRFLAPDGAAADGAASGAPAVGDADAGAPVTFVDAADAAAWCAWAGGRLPTAGEWVLAASGTGAAAPGVWLRTADRYQEGPTRWTVLVGGTDRPREGSGWYFDSGPQPPGWIAKALDQGRGVGRSATVGFTVAWGPEPETRLGPERIVAPGRPIDY</sequence>
<reference evidence="3" key="2">
    <citation type="submission" date="2020-09" db="EMBL/GenBank/DDBJ databases">
        <authorList>
            <person name="Sun Q."/>
            <person name="Zhou Y."/>
        </authorList>
    </citation>
    <scope>NUCLEOTIDE SEQUENCE</scope>
    <source>
        <strain evidence="3">CGMCC 4.7308</strain>
    </source>
</reference>
<organism evidence="3 4">
    <name type="scientific">Nakamurella endophytica</name>
    <dbReference type="NCBI Taxonomy" id="1748367"/>
    <lineage>
        <taxon>Bacteria</taxon>
        <taxon>Bacillati</taxon>
        <taxon>Actinomycetota</taxon>
        <taxon>Actinomycetes</taxon>
        <taxon>Nakamurellales</taxon>
        <taxon>Nakamurellaceae</taxon>
        <taxon>Nakamurella</taxon>
    </lineage>
</organism>
<dbReference type="InterPro" id="IPR042095">
    <property type="entry name" value="SUMF_sf"/>
</dbReference>
<accession>A0A917T7U1</accession>
<feature type="region of interest" description="Disordered" evidence="1">
    <location>
        <begin position="28"/>
        <end position="48"/>
    </location>
</feature>
<dbReference type="Gene3D" id="3.90.1580.10">
    <property type="entry name" value="paralog of FGE (formylglycine-generating enzyme)"/>
    <property type="match status" value="1"/>
</dbReference>
<feature type="compositionally biased region" description="Basic and acidic residues" evidence="1">
    <location>
        <begin position="8"/>
        <end position="20"/>
    </location>
</feature>
<dbReference type="AlphaFoldDB" id="A0A917T7U1"/>
<keyword evidence="4" id="KW-1185">Reference proteome</keyword>
<dbReference type="RefSeq" id="WP_229674622.1">
    <property type="nucleotide sequence ID" value="NZ_BMNA01000012.1"/>
</dbReference>
<evidence type="ECO:0000256" key="1">
    <source>
        <dbReference type="SAM" id="MobiDB-lite"/>
    </source>
</evidence>
<reference evidence="3" key="1">
    <citation type="journal article" date="2014" name="Int. J. Syst. Evol. Microbiol.">
        <title>Complete genome sequence of Corynebacterium casei LMG S-19264T (=DSM 44701T), isolated from a smear-ripened cheese.</title>
        <authorList>
            <consortium name="US DOE Joint Genome Institute (JGI-PGF)"/>
            <person name="Walter F."/>
            <person name="Albersmeier A."/>
            <person name="Kalinowski J."/>
            <person name="Ruckert C."/>
        </authorList>
    </citation>
    <scope>NUCLEOTIDE SEQUENCE</scope>
    <source>
        <strain evidence="3">CGMCC 4.7308</strain>
    </source>
</reference>
<feature type="compositionally biased region" description="Low complexity" evidence="1">
    <location>
        <begin position="477"/>
        <end position="502"/>
    </location>
</feature>
<evidence type="ECO:0000313" key="3">
    <source>
        <dbReference type="EMBL" id="GGM13901.1"/>
    </source>
</evidence>
<dbReference type="Proteomes" id="UP000655208">
    <property type="component" value="Unassembled WGS sequence"/>
</dbReference>
<feature type="compositionally biased region" description="Low complexity" evidence="1">
    <location>
        <begin position="443"/>
        <end position="459"/>
    </location>
</feature>
<evidence type="ECO:0000259" key="2">
    <source>
        <dbReference type="Pfam" id="PF03781"/>
    </source>
</evidence>
<dbReference type="Pfam" id="PF03781">
    <property type="entry name" value="FGE-sulfatase"/>
    <property type="match status" value="1"/>
</dbReference>
<proteinExistence type="predicted"/>
<feature type="region of interest" description="Disordered" evidence="1">
    <location>
        <begin position="1"/>
        <end position="20"/>
    </location>
</feature>
<feature type="region of interest" description="Disordered" evidence="1">
    <location>
        <begin position="437"/>
        <end position="502"/>
    </location>
</feature>
<dbReference type="InterPro" id="IPR016187">
    <property type="entry name" value="CTDL_fold"/>
</dbReference>
<dbReference type="InterPro" id="IPR005532">
    <property type="entry name" value="SUMF_dom"/>
</dbReference>
<comment type="caution">
    <text evidence="3">The sequence shown here is derived from an EMBL/GenBank/DDBJ whole genome shotgun (WGS) entry which is preliminary data.</text>
</comment>
<gene>
    <name evidence="3" type="ORF">GCM10011594_37200</name>
</gene>
<name>A0A917T7U1_9ACTN</name>
<feature type="domain" description="Sulfatase-modifying factor enzyme-like" evidence="2">
    <location>
        <begin position="565"/>
        <end position="664"/>
    </location>
</feature>
<dbReference type="EMBL" id="BMNA01000012">
    <property type="protein sequence ID" value="GGM13901.1"/>
    <property type="molecule type" value="Genomic_DNA"/>
</dbReference>
<dbReference type="SUPFAM" id="SSF56436">
    <property type="entry name" value="C-type lectin-like"/>
    <property type="match status" value="1"/>
</dbReference>
<protein>
    <recommendedName>
        <fullName evidence="2">Sulfatase-modifying factor enzyme-like domain-containing protein</fullName>
    </recommendedName>
</protein>
<evidence type="ECO:0000313" key="4">
    <source>
        <dbReference type="Proteomes" id="UP000655208"/>
    </source>
</evidence>